<protein>
    <submittedName>
        <fullName evidence="1">Uncharacterized protein</fullName>
    </submittedName>
</protein>
<dbReference type="Proteomes" id="UP000029448">
    <property type="component" value="Unassembled WGS sequence"/>
</dbReference>
<name>A0A094YH10_9PROT</name>
<evidence type="ECO:0000313" key="1">
    <source>
        <dbReference type="EMBL" id="KGB21290.1"/>
    </source>
</evidence>
<dbReference type="PATRIC" id="fig|104102.7.peg.2891"/>
<gene>
    <name evidence="1" type="ORF">AtDm6_2926</name>
</gene>
<comment type="caution">
    <text evidence="1">The sequence shown here is derived from an EMBL/GenBank/DDBJ whole genome shotgun (WGS) entry which is preliminary data.</text>
</comment>
<evidence type="ECO:0000313" key="2">
    <source>
        <dbReference type="Proteomes" id="UP000029448"/>
    </source>
</evidence>
<dbReference type="RefSeq" id="WP_035381778.1">
    <property type="nucleotide sequence ID" value="NZ_JACAOJ010000011.1"/>
</dbReference>
<dbReference type="AlphaFoldDB" id="A0A094YH10"/>
<organism evidence="1 2">
    <name type="scientific">Acetobacter tropicalis</name>
    <dbReference type="NCBI Taxonomy" id="104102"/>
    <lineage>
        <taxon>Bacteria</taxon>
        <taxon>Pseudomonadati</taxon>
        <taxon>Pseudomonadota</taxon>
        <taxon>Alphaproteobacteria</taxon>
        <taxon>Acetobacterales</taxon>
        <taxon>Acetobacteraceae</taxon>
        <taxon>Acetobacter</taxon>
    </lineage>
</organism>
<keyword evidence="2" id="KW-1185">Reference proteome</keyword>
<dbReference type="GeneID" id="89476826"/>
<accession>A0A094YH10</accession>
<dbReference type="EMBL" id="JOKM01000102">
    <property type="protein sequence ID" value="KGB21290.1"/>
    <property type="molecule type" value="Genomic_DNA"/>
</dbReference>
<dbReference type="STRING" id="104102.AtDm6_2926"/>
<reference evidence="1 2" key="1">
    <citation type="submission" date="2014-06" db="EMBL/GenBank/DDBJ databases">
        <title>Functional and comparative genomic analyses of the Drosophila gut microbiota identify candidate symbiosis factors.</title>
        <authorList>
            <person name="Newell P.D."/>
            <person name="Chaston J.M."/>
            <person name="Douglas A.E."/>
        </authorList>
    </citation>
    <scope>NUCLEOTIDE SEQUENCE [LARGE SCALE GENOMIC DNA]</scope>
    <source>
        <strain evidence="1 2">DmCS_006</strain>
    </source>
</reference>
<proteinExistence type="predicted"/>
<sequence>MEQNSFPADLPRWTRGGREGYVTRLVKLRNRPFVSFMPAVRVEGEKNGLFTACLVEKKLCPVPCLGSS</sequence>